<comment type="caution">
    <text evidence="2">The sequence shown here is derived from an EMBL/GenBank/DDBJ whole genome shotgun (WGS) entry which is preliminary data.</text>
</comment>
<dbReference type="Proteomes" id="UP000823388">
    <property type="component" value="Chromosome 3K"/>
</dbReference>
<evidence type="ECO:0000313" key="2">
    <source>
        <dbReference type="EMBL" id="KAG2629335.1"/>
    </source>
</evidence>
<keyword evidence="1" id="KW-0812">Transmembrane</keyword>
<dbReference type="AlphaFoldDB" id="A0A8T0V513"/>
<keyword evidence="1" id="KW-0472">Membrane</keyword>
<protein>
    <submittedName>
        <fullName evidence="2">Uncharacterized protein</fullName>
    </submittedName>
</protein>
<evidence type="ECO:0000256" key="1">
    <source>
        <dbReference type="SAM" id="Phobius"/>
    </source>
</evidence>
<feature type="transmembrane region" description="Helical" evidence="1">
    <location>
        <begin position="114"/>
        <end position="137"/>
    </location>
</feature>
<name>A0A8T0V513_PANVG</name>
<gene>
    <name evidence="2" type="ORF">PVAP13_3KG406800</name>
</gene>
<dbReference type="EMBL" id="CM029041">
    <property type="protein sequence ID" value="KAG2629335.1"/>
    <property type="molecule type" value="Genomic_DNA"/>
</dbReference>
<keyword evidence="1" id="KW-1133">Transmembrane helix</keyword>
<proteinExistence type="predicted"/>
<keyword evidence="3" id="KW-1185">Reference proteome</keyword>
<accession>A0A8T0V513</accession>
<sequence>MTERTRTVPAAYATRLLLAARAASCVGHGRDCAGQIRRLCILFCASCSPLHLKCQQDPDRMDLGSLRPMDSAIRTGRGGVRCCPSTLYTKPIYESRCSIVVWWPRLVSKTTVQALCIFFFIFFVERLLTFLSSFYFFSPNRSILCGRCRFVTKTGPELEPKLAICKSMTKIYNSS</sequence>
<reference evidence="2" key="1">
    <citation type="submission" date="2020-05" db="EMBL/GenBank/DDBJ databases">
        <title>WGS assembly of Panicum virgatum.</title>
        <authorList>
            <person name="Lovell J.T."/>
            <person name="Jenkins J."/>
            <person name="Shu S."/>
            <person name="Juenger T.E."/>
            <person name="Schmutz J."/>
        </authorList>
    </citation>
    <scope>NUCLEOTIDE SEQUENCE</scope>
    <source>
        <strain evidence="2">AP13</strain>
    </source>
</reference>
<evidence type="ECO:0000313" key="3">
    <source>
        <dbReference type="Proteomes" id="UP000823388"/>
    </source>
</evidence>
<organism evidence="2 3">
    <name type="scientific">Panicum virgatum</name>
    <name type="common">Blackwell switchgrass</name>
    <dbReference type="NCBI Taxonomy" id="38727"/>
    <lineage>
        <taxon>Eukaryota</taxon>
        <taxon>Viridiplantae</taxon>
        <taxon>Streptophyta</taxon>
        <taxon>Embryophyta</taxon>
        <taxon>Tracheophyta</taxon>
        <taxon>Spermatophyta</taxon>
        <taxon>Magnoliopsida</taxon>
        <taxon>Liliopsida</taxon>
        <taxon>Poales</taxon>
        <taxon>Poaceae</taxon>
        <taxon>PACMAD clade</taxon>
        <taxon>Panicoideae</taxon>
        <taxon>Panicodae</taxon>
        <taxon>Paniceae</taxon>
        <taxon>Panicinae</taxon>
        <taxon>Panicum</taxon>
        <taxon>Panicum sect. Hiantes</taxon>
    </lineage>
</organism>